<dbReference type="Proteomes" id="UP000323819">
    <property type="component" value="Unassembled WGS sequence"/>
</dbReference>
<dbReference type="RefSeq" id="WP_148521349.1">
    <property type="nucleotide sequence ID" value="NZ_JAYDBU010000005.1"/>
</dbReference>
<gene>
    <name evidence="1" type="ORF">FXF03_01175</name>
</gene>
<accession>A0ABD7SQV3</accession>
<reference evidence="1 2" key="1">
    <citation type="submission" date="2019-06" db="EMBL/GenBank/DDBJ databases">
        <title>Vibrio cholerae phylogeny based on whole-genome sequencing reveals genetic diversity and population strucutre.</title>
        <authorList>
            <person name="Zhiqiu Y."/>
            <person name="Bin L."/>
            <person name="Lingyan J."/>
        </authorList>
    </citation>
    <scope>NUCLEOTIDE SEQUENCE [LARGE SCALE GENOMIC DNA]</scope>
    <source>
        <strain evidence="1 2">N2814</strain>
    </source>
</reference>
<sequence length="112" mass="12482">MPIAPKGYYRATIWGTADSPEIIVYSNGSNYYSFDSASPEKPLDPADVVLDLIPLFPNASEKELKSAIWKAREFIIKTANQYKQDGYLCIHNSLEGGKLVTELDAILDVRDV</sequence>
<dbReference type="AlphaFoldDB" id="A0ABD7SQV3"/>
<proteinExistence type="predicted"/>
<dbReference type="EMBL" id="VSIJ01000005">
    <property type="protein sequence ID" value="TXX67212.1"/>
    <property type="molecule type" value="Genomic_DNA"/>
</dbReference>
<comment type="caution">
    <text evidence="1">The sequence shown here is derived from an EMBL/GenBank/DDBJ whole genome shotgun (WGS) entry which is preliminary data.</text>
</comment>
<evidence type="ECO:0000313" key="1">
    <source>
        <dbReference type="EMBL" id="TXX67212.1"/>
    </source>
</evidence>
<evidence type="ECO:0000313" key="2">
    <source>
        <dbReference type="Proteomes" id="UP000323819"/>
    </source>
</evidence>
<organism evidence="1 2">
    <name type="scientific">Vibrio cholerae</name>
    <dbReference type="NCBI Taxonomy" id="666"/>
    <lineage>
        <taxon>Bacteria</taxon>
        <taxon>Pseudomonadati</taxon>
        <taxon>Pseudomonadota</taxon>
        <taxon>Gammaproteobacteria</taxon>
        <taxon>Vibrionales</taxon>
        <taxon>Vibrionaceae</taxon>
        <taxon>Vibrio</taxon>
    </lineage>
</organism>
<name>A0ABD7SQV3_VIBCL</name>
<protein>
    <submittedName>
        <fullName evidence="1">Uncharacterized protein</fullName>
    </submittedName>
</protein>